<reference evidence="1" key="2">
    <citation type="journal article" date="2016" name="Front. Microbiol.">
        <title>The Regulatory Protein RosR Affects Rhizobium leguminosarum bv. trifolii Protein Profiles, Cell Surface Properties, and Symbiosis with Clover.</title>
        <authorList>
            <person name="Rachwal K."/>
            <person name="Boguszewska A."/>
            <person name="Kopcinska J."/>
            <person name="Karas M."/>
            <person name="Tchorzewski M."/>
            <person name="Janczarek M."/>
        </authorList>
    </citation>
    <scope>NUCLEOTIDE SEQUENCE</scope>
    <source>
        <strain evidence="1">Rt24.2</strain>
    </source>
</reference>
<evidence type="ECO:0000313" key="1">
    <source>
        <dbReference type="EMBL" id="AOO92159.1"/>
    </source>
</evidence>
<dbReference type="AlphaFoldDB" id="A0A1C9HZI2"/>
<proteinExistence type="predicted"/>
<accession>A0A1C9HZI2</accession>
<sequence length="191" mass="21173">MHFDLRDGGRFHSPAYEFSKTLSKIDDGREIFLSVTCSPIAAGDVVYHIDRSIDLSGSNPPTLESIERSLVEKYGEPSFVAKEGVALIKYNFQLSKDLSQPVKTGRSFAAGLTYLDPGNAKKARQALEANVGLSLQITIYMTADRQLRTMELDMDDFTRFMFAYDTMVKWAEISVAEAQAAQPPPAKAPKL</sequence>
<reference evidence="1" key="1">
    <citation type="journal article" date="2015" name="BMC Genomics">
        <title>Transcriptome profiling of a Rhizobium leguminosarum bv. trifolii rosR mutant reveals the role of the transcriptional regulator RosR in motility, synthesis of cell-surface components, and other cellular processes.</title>
        <authorList>
            <person name="Rachwal K."/>
            <person name="Matczynska E."/>
            <person name="Janczarek M."/>
        </authorList>
    </citation>
    <scope>NUCLEOTIDE SEQUENCE</scope>
    <source>
        <strain evidence="1">Rt24.2</strain>
    </source>
</reference>
<name>A0A1C9HZI2_RHILT</name>
<protein>
    <submittedName>
        <fullName evidence="1">Uncharacterized protein</fullName>
    </submittedName>
</protein>
<dbReference type="EMBL" id="KX489795">
    <property type="protein sequence ID" value="AOO92159.1"/>
    <property type="molecule type" value="Genomic_DNA"/>
</dbReference>
<organism evidence="1">
    <name type="scientific">Rhizobium leguminosarum bv. trifolii</name>
    <dbReference type="NCBI Taxonomy" id="386"/>
    <lineage>
        <taxon>Bacteria</taxon>
        <taxon>Pseudomonadati</taxon>
        <taxon>Pseudomonadota</taxon>
        <taxon>Alphaproteobacteria</taxon>
        <taxon>Hyphomicrobiales</taxon>
        <taxon>Rhizobiaceae</taxon>
        <taxon>Rhizobium/Agrobacterium group</taxon>
        <taxon>Rhizobium</taxon>
    </lineage>
</organism>